<evidence type="ECO:0000313" key="1">
    <source>
        <dbReference type="EMBL" id="TKC83569.1"/>
    </source>
</evidence>
<comment type="caution">
    <text evidence="1">The sequence shown here is derived from an EMBL/GenBank/DDBJ whole genome shotgun (WGS) entry which is preliminary data.</text>
</comment>
<keyword evidence="2" id="KW-1185">Reference proteome</keyword>
<dbReference type="Proteomes" id="UP000305539">
    <property type="component" value="Unassembled WGS sequence"/>
</dbReference>
<dbReference type="AlphaFoldDB" id="A0A4U1HQ58"/>
<organism evidence="1 2">
    <name type="scientific">Trinickia terrae</name>
    <dbReference type="NCBI Taxonomy" id="2571161"/>
    <lineage>
        <taxon>Bacteria</taxon>
        <taxon>Pseudomonadati</taxon>
        <taxon>Pseudomonadota</taxon>
        <taxon>Betaproteobacteria</taxon>
        <taxon>Burkholderiales</taxon>
        <taxon>Burkholderiaceae</taxon>
        <taxon>Trinickia</taxon>
    </lineage>
</organism>
<proteinExistence type="predicted"/>
<name>A0A4U1HQ58_9BURK</name>
<reference evidence="1 2" key="1">
    <citation type="submission" date="2019-04" db="EMBL/GenBank/DDBJ databases">
        <title>Trinickia sp. 7GSK02, isolated from subtropical forest soil.</title>
        <authorList>
            <person name="Gao Z.-H."/>
            <person name="Qiu L.-H."/>
        </authorList>
    </citation>
    <scope>NUCLEOTIDE SEQUENCE [LARGE SCALE GENOMIC DNA]</scope>
    <source>
        <strain evidence="1 2">7GSK02</strain>
    </source>
</reference>
<sequence>MASQSHSSGLPGDFSTKLSTGSSATGQFLMRIQNLAANVMFYFNFAAGAATRRSRRPAGAAERAGA</sequence>
<dbReference type="EMBL" id="SWJE01000014">
    <property type="protein sequence ID" value="TKC83569.1"/>
    <property type="molecule type" value="Genomic_DNA"/>
</dbReference>
<protein>
    <submittedName>
        <fullName evidence="1">Uncharacterized protein</fullName>
    </submittedName>
</protein>
<gene>
    <name evidence="1" type="ORF">FAZ69_24090</name>
</gene>
<evidence type="ECO:0000313" key="2">
    <source>
        <dbReference type="Proteomes" id="UP000305539"/>
    </source>
</evidence>
<dbReference type="OrthoDB" id="9025683at2"/>
<accession>A0A4U1HQ58</accession>